<dbReference type="InterPro" id="IPR017853">
    <property type="entry name" value="GH"/>
</dbReference>
<dbReference type="PRINTS" id="PR00750">
    <property type="entry name" value="BETAAMYLASE"/>
</dbReference>
<dbReference type="InterPro" id="IPR001554">
    <property type="entry name" value="Glyco_hydro_14"/>
</dbReference>
<reference evidence="7 8" key="1">
    <citation type="submission" date="2024-04" db="EMBL/GenBank/DDBJ databases">
        <title>Tritrichomonas musculus Genome.</title>
        <authorList>
            <person name="Alves-Ferreira E."/>
            <person name="Grigg M."/>
            <person name="Lorenzi H."/>
            <person name="Galac M."/>
        </authorList>
    </citation>
    <scope>NUCLEOTIDE SEQUENCE [LARGE SCALE GENOMIC DNA]</scope>
    <source>
        <strain evidence="7 8">EAF2021</strain>
    </source>
</reference>
<comment type="similarity">
    <text evidence="1 4">Belongs to the glycosyl hydrolase 14 family.</text>
</comment>
<keyword evidence="2 4" id="KW-0119">Carbohydrate metabolism</keyword>
<accession>A0ABR2JPD6</accession>
<comment type="catalytic activity">
    <reaction evidence="4">
        <text>Hydrolysis of (1-&gt;4)-alpha-D-glucosidic linkages in polysaccharides so as to remove successive maltose units from the non-reducing ends of the chains.</text>
        <dbReference type="EC" id="3.2.1.2"/>
    </reaction>
</comment>
<evidence type="ECO:0000256" key="2">
    <source>
        <dbReference type="ARBA" id="ARBA00023277"/>
    </source>
</evidence>
<evidence type="ECO:0000256" key="5">
    <source>
        <dbReference type="SAM" id="MobiDB-lite"/>
    </source>
</evidence>
<gene>
    <name evidence="7" type="ORF">M9Y10_003202</name>
</gene>
<keyword evidence="6" id="KW-0472">Membrane</keyword>
<protein>
    <recommendedName>
        <fullName evidence="4">Beta-amylase</fullName>
        <ecNumber evidence="4">3.2.1.2</ecNumber>
    </recommendedName>
</protein>
<dbReference type="PANTHER" id="PTHR31352">
    <property type="entry name" value="BETA-AMYLASE 1, CHLOROPLASTIC"/>
    <property type="match status" value="1"/>
</dbReference>
<keyword evidence="6" id="KW-0812">Transmembrane</keyword>
<evidence type="ECO:0000256" key="4">
    <source>
        <dbReference type="RuleBase" id="RU000509"/>
    </source>
</evidence>
<dbReference type="PANTHER" id="PTHR31352:SF1">
    <property type="entry name" value="BETA-AMYLASE 3, CHLOROPLASTIC"/>
    <property type="match status" value="1"/>
</dbReference>
<evidence type="ECO:0000256" key="3">
    <source>
        <dbReference type="ARBA" id="ARBA00023326"/>
    </source>
</evidence>
<feature type="transmembrane region" description="Helical" evidence="6">
    <location>
        <begin position="23"/>
        <end position="42"/>
    </location>
</feature>
<dbReference type="Proteomes" id="UP001470230">
    <property type="component" value="Unassembled WGS sequence"/>
</dbReference>
<dbReference type="Pfam" id="PF01373">
    <property type="entry name" value="Glyco_hydro_14"/>
    <property type="match status" value="1"/>
</dbReference>
<evidence type="ECO:0000313" key="8">
    <source>
        <dbReference type="Proteomes" id="UP001470230"/>
    </source>
</evidence>
<feature type="compositionally biased region" description="Acidic residues" evidence="5">
    <location>
        <begin position="250"/>
        <end position="264"/>
    </location>
</feature>
<dbReference type="Gene3D" id="3.20.20.80">
    <property type="entry name" value="Glycosidases"/>
    <property type="match status" value="1"/>
</dbReference>
<dbReference type="EMBL" id="JAPFFF010000010">
    <property type="protein sequence ID" value="KAK8880524.1"/>
    <property type="molecule type" value="Genomic_DNA"/>
</dbReference>
<evidence type="ECO:0000256" key="1">
    <source>
        <dbReference type="ARBA" id="ARBA00005652"/>
    </source>
</evidence>
<keyword evidence="4" id="KW-0378">Hydrolase</keyword>
<keyword evidence="4" id="KW-0326">Glycosidase</keyword>
<keyword evidence="8" id="KW-1185">Reference proteome</keyword>
<keyword evidence="6" id="KW-1133">Transmembrane helix</keyword>
<feature type="region of interest" description="Disordered" evidence="5">
    <location>
        <begin position="241"/>
        <end position="267"/>
    </location>
</feature>
<dbReference type="SUPFAM" id="SSF51445">
    <property type="entry name" value="(Trans)glycosidases"/>
    <property type="match status" value="1"/>
</dbReference>
<evidence type="ECO:0000313" key="7">
    <source>
        <dbReference type="EMBL" id="KAK8880524.1"/>
    </source>
</evidence>
<organism evidence="7 8">
    <name type="scientific">Tritrichomonas musculus</name>
    <dbReference type="NCBI Taxonomy" id="1915356"/>
    <lineage>
        <taxon>Eukaryota</taxon>
        <taxon>Metamonada</taxon>
        <taxon>Parabasalia</taxon>
        <taxon>Tritrichomonadida</taxon>
        <taxon>Tritrichomonadidae</taxon>
        <taxon>Tritrichomonas</taxon>
    </lineage>
</organism>
<sequence length="289" mass="34387">MYDASTPDLSKSIDLLIRSMNEFIHSFILLSLALLLHFKLNIEMIKQELRERSDITESSTEKILDMINMSQLSFDELYRSYRYKDYLYNIALDPVLSSEVEHANEKVVPPKYPNAKELSSEFYKAGYYNANGNDGYSEIAKRFKEEDIDFCFTCLEMRGQDKYASSDPESLVNDVFKIASKNGLDFEGENAIECCHWDAYNQILKWKNKGMKEFTFLRMTDKLMNNEKTWTDFVKFTQQMHRNRPQEDEKDHDDEEEEEEDSFSDYEKESYEYYNLKCDYNLLYIIDKY</sequence>
<evidence type="ECO:0000256" key="6">
    <source>
        <dbReference type="SAM" id="Phobius"/>
    </source>
</evidence>
<keyword evidence="3 4" id="KW-0624">Polysaccharide degradation</keyword>
<name>A0ABR2JPD6_9EUKA</name>
<comment type="caution">
    <text evidence="7">The sequence shown here is derived from an EMBL/GenBank/DDBJ whole genome shotgun (WGS) entry which is preliminary data.</text>
</comment>
<dbReference type="EC" id="3.2.1.2" evidence="4"/>
<proteinExistence type="inferred from homology"/>